<dbReference type="AlphaFoldDB" id="A0A3N4Q1I2"/>
<dbReference type="Pfam" id="PF17166">
    <property type="entry name" value="DUF5126"/>
    <property type="match status" value="1"/>
</dbReference>
<dbReference type="InterPro" id="IPR032527">
    <property type="entry name" value="DUF4959"/>
</dbReference>
<dbReference type="InterPro" id="IPR008979">
    <property type="entry name" value="Galactose-bd-like_sf"/>
</dbReference>
<dbReference type="Gene3D" id="2.60.120.260">
    <property type="entry name" value="Galactose-binding domain-like"/>
    <property type="match status" value="1"/>
</dbReference>
<evidence type="ECO:0000259" key="2">
    <source>
        <dbReference type="Pfam" id="PF16391"/>
    </source>
</evidence>
<evidence type="ECO:0000313" key="4">
    <source>
        <dbReference type="EMBL" id="RPE14088.1"/>
    </source>
</evidence>
<dbReference type="Pfam" id="PF16391">
    <property type="entry name" value="DUF5000"/>
    <property type="match status" value="1"/>
</dbReference>
<dbReference type="PROSITE" id="PS51257">
    <property type="entry name" value="PROKAR_LIPOPROTEIN"/>
    <property type="match status" value="1"/>
</dbReference>
<dbReference type="InterPro" id="IPR033431">
    <property type="entry name" value="DUF5126"/>
</dbReference>
<dbReference type="EMBL" id="RPDH01000001">
    <property type="protein sequence ID" value="RPE14088.1"/>
    <property type="molecule type" value="Genomic_DNA"/>
</dbReference>
<dbReference type="InterPro" id="IPR032164">
    <property type="entry name" value="DUF5000"/>
</dbReference>
<proteinExistence type="predicted"/>
<name>A0A3N4Q1I2_9BACT</name>
<feature type="domain" description="DUF5000" evidence="2">
    <location>
        <begin position="264"/>
        <end position="407"/>
    </location>
</feature>
<evidence type="ECO:0000259" key="3">
    <source>
        <dbReference type="Pfam" id="PF17166"/>
    </source>
</evidence>
<sequence>MNSIKYLSMNRHHILVLLLGLFLWSSCKEKNMLLYTDDNAPAPKPVSNVQFIRTPGGSKLYYKVPADNNLLYVKAVYDISQGVTRETKTSIHQDTLVLEGYADTLEHEVKVYTVGKNKKESDPVTLKIRPLTAPVHNLFKTIEMKETFGGASITFQNKDEAALAIVMIYDSTGQGDWAEADTYHSKAPKGAFSVRGFDTIPVKFATYVRDRWNNKSDTLALTLKPLFETKLDRTLMKEVSLPTDENIGHVFSGLSPRNINFMFNNVFGTGSTNDCFHTRPAAAKMPQWFTFDLGQQYNLSRFKFYHRGGSSGYYRGADPKRFEIYGSNSPNADGSWDSWTLLGTFTSFKPSGDAATPTKEDEEFAVTNGEDFDFPPGTPPMRYLRWKTTETWGNSQYIYIAELMFWGAKL</sequence>
<gene>
    <name evidence="4" type="ORF">EGT74_11435</name>
</gene>
<reference evidence="4 5" key="1">
    <citation type="submission" date="2018-11" db="EMBL/GenBank/DDBJ databases">
        <title>Chitinophaga lutea sp.nov., isolate from arsenic contaminated soil.</title>
        <authorList>
            <person name="Zong Y."/>
        </authorList>
    </citation>
    <scope>NUCLEOTIDE SEQUENCE [LARGE SCALE GENOMIC DNA]</scope>
    <source>
        <strain evidence="4 5">ZY74</strain>
    </source>
</reference>
<feature type="domain" description="DUF5126" evidence="3">
    <location>
        <begin position="131"/>
        <end position="233"/>
    </location>
</feature>
<keyword evidence="5" id="KW-1185">Reference proteome</keyword>
<organism evidence="4 5">
    <name type="scientific">Chitinophaga lutea</name>
    <dbReference type="NCBI Taxonomy" id="2488634"/>
    <lineage>
        <taxon>Bacteria</taxon>
        <taxon>Pseudomonadati</taxon>
        <taxon>Bacteroidota</taxon>
        <taxon>Chitinophagia</taxon>
        <taxon>Chitinophagales</taxon>
        <taxon>Chitinophagaceae</taxon>
        <taxon>Chitinophaga</taxon>
    </lineage>
</organism>
<evidence type="ECO:0000313" key="5">
    <source>
        <dbReference type="Proteomes" id="UP000278351"/>
    </source>
</evidence>
<evidence type="ECO:0000259" key="1">
    <source>
        <dbReference type="Pfam" id="PF16323"/>
    </source>
</evidence>
<dbReference type="Pfam" id="PF16323">
    <property type="entry name" value="DUF4959"/>
    <property type="match status" value="1"/>
</dbReference>
<dbReference type="Proteomes" id="UP000278351">
    <property type="component" value="Unassembled WGS sequence"/>
</dbReference>
<protein>
    <submittedName>
        <fullName evidence="4">DUF4959 domain-containing protein</fullName>
    </submittedName>
</protein>
<dbReference type="SUPFAM" id="SSF49785">
    <property type="entry name" value="Galactose-binding domain-like"/>
    <property type="match status" value="1"/>
</dbReference>
<comment type="caution">
    <text evidence="4">The sequence shown here is derived from an EMBL/GenBank/DDBJ whole genome shotgun (WGS) entry which is preliminary data.</text>
</comment>
<feature type="domain" description="DUF4959" evidence="1">
    <location>
        <begin position="26"/>
        <end position="130"/>
    </location>
</feature>
<accession>A0A3N4Q1I2</accession>